<keyword evidence="1" id="KW-0812">Transmembrane</keyword>
<evidence type="ECO:0000256" key="1">
    <source>
        <dbReference type="SAM" id="Phobius"/>
    </source>
</evidence>
<keyword evidence="3" id="KW-1185">Reference proteome</keyword>
<dbReference type="eggNOG" id="ENOG5032YJZ">
    <property type="taxonomic scope" value="Bacteria"/>
</dbReference>
<sequence>MSNDRMESPRSRGRVIAGTIASAVVVVAFLGALVMIPTEDLAADAPASDDTQVVQETSPRQIDMVCPSQMELADADSYGDEEFRASAGNLASSARFAAFGSIFHSQVSELADADAVDAVVLSGPQDRQAGQSALIASRKGVTSPLLFDTRVLKAQQGTGATGAVASWATEGDLPGMAAAGCIATGLTQSFLVPSTQTGNTQQLVMANPTDKATTVTLSAWDSKGKNVALATNSVVSIAPNSQESVMLQAAAPDLKSLYVTVSSQGTPVAAMIRSVSAKGLTALGNDYVMPVSGAAAAQAMVLGKGADQEVSLLTRAEQDDRIEVSWMTGHGLVKATTIDVPAGSIAETQLSDRPEDAIALYVQGRTPFRACARVEATHGQQHDFALVQASAGSAQSALAIPPSTTAALTVANMSSQGTDIELRGYDAKGDLTGSQRIELDADCARNVDLEAMGEGTVAIETDSGQAGVVWGAFLGNDQVDDADVAAVAYVPSTALDIPKQTVSARRNPAIVQ</sequence>
<organism evidence="2 3">
    <name type="scientific">Bifidobacterium cuniculi</name>
    <dbReference type="NCBI Taxonomy" id="1688"/>
    <lineage>
        <taxon>Bacteria</taxon>
        <taxon>Bacillati</taxon>
        <taxon>Actinomycetota</taxon>
        <taxon>Actinomycetes</taxon>
        <taxon>Bifidobacteriales</taxon>
        <taxon>Bifidobacteriaceae</taxon>
        <taxon>Bifidobacterium</taxon>
    </lineage>
</organism>
<evidence type="ECO:0000313" key="3">
    <source>
        <dbReference type="Proteomes" id="UP000029067"/>
    </source>
</evidence>
<feature type="transmembrane region" description="Helical" evidence="1">
    <location>
        <begin position="15"/>
        <end position="36"/>
    </location>
</feature>
<reference evidence="2 3" key="1">
    <citation type="submission" date="2014-03" db="EMBL/GenBank/DDBJ databases">
        <title>Genomics of Bifidobacteria.</title>
        <authorList>
            <person name="Ventura M."/>
            <person name="Milani C."/>
            <person name="Lugli G.A."/>
        </authorList>
    </citation>
    <scope>NUCLEOTIDE SEQUENCE [LARGE SCALE GENOMIC DNA]</scope>
    <source>
        <strain evidence="2 3">LMG 10738</strain>
    </source>
</reference>
<dbReference type="STRING" id="1688.BCUN_0307"/>
<evidence type="ECO:0000313" key="2">
    <source>
        <dbReference type="EMBL" id="KFI65812.1"/>
    </source>
</evidence>
<keyword evidence="1" id="KW-1133">Transmembrane helix</keyword>
<name>A0A087B462_9BIFI</name>
<dbReference type="OrthoDB" id="3240451at2"/>
<protein>
    <submittedName>
        <fullName evidence="2">Organic solvents resistance ABC transporter permease</fullName>
    </submittedName>
</protein>
<dbReference type="Proteomes" id="UP000029067">
    <property type="component" value="Unassembled WGS sequence"/>
</dbReference>
<dbReference type="InterPro" id="IPR043777">
    <property type="entry name" value="DUF5719"/>
</dbReference>
<dbReference type="AlphaFoldDB" id="A0A087B462"/>
<proteinExistence type="predicted"/>
<dbReference type="EMBL" id="JGYV01000001">
    <property type="protein sequence ID" value="KFI65812.1"/>
    <property type="molecule type" value="Genomic_DNA"/>
</dbReference>
<dbReference type="RefSeq" id="WP_033515502.1">
    <property type="nucleotide sequence ID" value="NZ_JGYV01000001.1"/>
</dbReference>
<gene>
    <name evidence="2" type="ORF">BCUN_0307</name>
</gene>
<keyword evidence="1" id="KW-0472">Membrane</keyword>
<comment type="caution">
    <text evidence="2">The sequence shown here is derived from an EMBL/GenBank/DDBJ whole genome shotgun (WGS) entry which is preliminary data.</text>
</comment>
<dbReference type="Pfam" id="PF18986">
    <property type="entry name" value="DUF5719"/>
    <property type="match status" value="1"/>
</dbReference>
<accession>A0A087B462</accession>